<evidence type="ECO:0000256" key="5">
    <source>
        <dbReference type="ARBA" id="ARBA00022857"/>
    </source>
</evidence>
<dbReference type="EC" id="1.1.1.302" evidence="9"/>
<sequence>MKRPFTFILSEMTLDGKLTSKKGGSSKLIMEYMDEASKKFLHEQRASSDAIMVGCNTIKIDDSSLTVRYAEGKNPLRVIPCSLADIPLDSNVLEGDAPTIIATSERAPGENIDAIKERNAEVIVCGRDKVDLKLLMDKLFKRGIERLMVEGGPTLLWNLLKNRLVDEIKIIHIPFIVGGRDAPSLVGGEGIKSLNESIWVELKDTKMVGRDLVTEYDVVYEKR</sequence>
<comment type="catalytic activity">
    <reaction evidence="7">
        <text>2,5-diamino-6-(1-D-ribitylamino)pyrimidin-4(3H)-one 5'-phosphate + NAD(+) = 2,5-diamino-6-(1-D-ribosylamino)pyrimidin-4(3H)-one 5'-phosphate + NADH + H(+)</text>
        <dbReference type="Rhea" id="RHEA:27274"/>
        <dbReference type="ChEBI" id="CHEBI:15378"/>
        <dbReference type="ChEBI" id="CHEBI:57540"/>
        <dbReference type="ChEBI" id="CHEBI:57945"/>
        <dbReference type="ChEBI" id="CHEBI:58890"/>
        <dbReference type="ChEBI" id="CHEBI:59545"/>
        <dbReference type="EC" id="1.1.1.302"/>
    </reaction>
</comment>
<comment type="subunit">
    <text evidence="3">Homodimer.</text>
</comment>
<dbReference type="InterPro" id="IPR002734">
    <property type="entry name" value="RibDG_C"/>
</dbReference>
<keyword evidence="4" id="KW-0686">Riboflavin biosynthesis</keyword>
<dbReference type="InterPro" id="IPR006401">
    <property type="entry name" value="Rib_reduct_arc"/>
</dbReference>
<evidence type="ECO:0000256" key="7">
    <source>
        <dbReference type="ARBA" id="ARBA00047550"/>
    </source>
</evidence>
<evidence type="ECO:0000259" key="10">
    <source>
        <dbReference type="Pfam" id="PF01872"/>
    </source>
</evidence>
<dbReference type="Pfam" id="PF01872">
    <property type="entry name" value="RibD_C"/>
    <property type="match status" value="1"/>
</dbReference>
<comment type="caution">
    <text evidence="11">The sequence shown here is derived from an EMBL/GenBank/DDBJ whole genome shotgun (WGS) entry which is preliminary data.</text>
</comment>
<evidence type="ECO:0000256" key="4">
    <source>
        <dbReference type="ARBA" id="ARBA00022619"/>
    </source>
</evidence>
<proteinExistence type="inferred from homology"/>
<keyword evidence="6 11" id="KW-0560">Oxidoreductase</keyword>
<comment type="pathway">
    <text evidence="1">Cofactor biosynthesis; riboflavin biosynthesis.</text>
</comment>
<evidence type="ECO:0000256" key="9">
    <source>
        <dbReference type="NCBIfam" id="TIGR01508"/>
    </source>
</evidence>
<evidence type="ECO:0000256" key="2">
    <source>
        <dbReference type="ARBA" id="ARBA00009723"/>
    </source>
</evidence>
<comment type="catalytic activity">
    <reaction evidence="8">
        <text>2,5-diamino-6-(1-D-ribitylamino)pyrimidin-4(3H)-one 5'-phosphate + NADP(+) = 2,5-diamino-6-(1-D-ribosylamino)pyrimidin-4(3H)-one 5'-phosphate + NADPH + H(+)</text>
        <dbReference type="Rhea" id="RHEA:27278"/>
        <dbReference type="ChEBI" id="CHEBI:15378"/>
        <dbReference type="ChEBI" id="CHEBI:57783"/>
        <dbReference type="ChEBI" id="CHEBI:58349"/>
        <dbReference type="ChEBI" id="CHEBI:58890"/>
        <dbReference type="ChEBI" id="CHEBI:59545"/>
        <dbReference type="EC" id="1.1.1.302"/>
    </reaction>
</comment>
<dbReference type="GO" id="GO:0050661">
    <property type="term" value="F:NADP binding"/>
    <property type="evidence" value="ECO:0007669"/>
    <property type="project" value="InterPro"/>
</dbReference>
<evidence type="ECO:0000256" key="8">
    <source>
        <dbReference type="ARBA" id="ARBA00049020"/>
    </source>
</evidence>
<comment type="similarity">
    <text evidence="2">Belongs to the HTP reductase family.</text>
</comment>
<dbReference type="NCBIfam" id="TIGR00227">
    <property type="entry name" value="ribD_Cterm"/>
    <property type="match status" value="1"/>
</dbReference>
<dbReference type="InterPro" id="IPR011549">
    <property type="entry name" value="RibD_C"/>
</dbReference>
<dbReference type="GO" id="GO:0008703">
    <property type="term" value="F:5-amino-6-(5-phosphoribosylamino)uracil reductase activity"/>
    <property type="evidence" value="ECO:0007669"/>
    <property type="project" value="InterPro"/>
</dbReference>
<gene>
    <name evidence="11" type="ORF">EF807_05130</name>
</gene>
<dbReference type="NCBIfam" id="TIGR01508">
    <property type="entry name" value="rib_reduct_arch"/>
    <property type="match status" value="1"/>
</dbReference>
<name>A0A520KWA2_9EURY</name>
<dbReference type="EMBL" id="RXIL01000091">
    <property type="protein sequence ID" value="RZN68946.1"/>
    <property type="molecule type" value="Genomic_DNA"/>
</dbReference>
<keyword evidence="5" id="KW-0521">NADP</keyword>
<evidence type="ECO:0000313" key="12">
    <source>
        <dbReference type="Proteomes" id="UP000320766"/>
    </source>
</evidence>
<dbReference type="InterPro" id="IPR024072">
    <property type="entry name" value="DHFR-like_dom_sf"/>
</dbReference>
<evidence type="ECO:0000256" key="3">
    <source>
        <dbReference type="ARBA" id="ARBA00011738"/>
    </source>
</evidence>
<evidence type="ECO:0000313" key="11">
    <source>
        <dbReference type="EMBL" id="RZN68946.1"/>
    </source>
</evidence>
<evidence type="ECO:0000256" key="6">
    <source>
        <dbReference type="ARBA" id="ARBA00023002"/>
    </source>
</evidence>
<reference evidence="11 12" key="1">
    <citation type="journal article" date="2019" name="Nat. Microbiol.">
        <title>Wide diversity of methane and short-chain alkane metabolisms in uncultured archaea.</title>
        <authorList>
            <person name="Borrel G."/>
            <person name="Adam P.S."/>
            <person name="McKay L.J."/>
            <person name="Chen L.X."/>
            <person name="Sierra-Garcia I.N."/>
            <person name="Sieber C.M."/>
            <person name="Letourneur Q."/>
            <person name="Ghozlane A."/>
            <person name="Andersen G.L."/>
            <person name="Li W.J."/>
            <person name="Hallam S.J."/>
            <person name="Muyzer G."/>
            <person name="de Oliveira V.M."/>
            <person name="Inskeep W.P."/>
            <person name="Banfield J.F."/>
            <person name="Gribaldo S."/>
        </authorList>
    </citation>
    <scope>NUCLEOTIDE SEQUENCE [LARGE SCALE GENOMIC DNA]</scope>
    <source>
        <strain evidence="11">NM1b</strain>
    </source>
</reference>
<dbReference type="UniPathway" id="UPA00275"/>
<dbReference type="Proteomes" id="UP000320766">
    <property type="component" value="Unassembled WGS sequence"/>
</dbReference>
<dbReference type="AlphaFoldDB" id="A0A520KWA2"/>
<protein>
    <recommendedName>
        <fullName evidence="9">2,5-diamino-6-(ribosylamino)-4(3H)-pyrimidinone 5'-phosphate reductase</fullName>
        <ecNumber evidence="9">1.1.1.302</ecNumber>
    </recommendedName>
</protein>
<dbReference type="PANTHER" id="PTHR38011:SF7">
    <property type="entry name" value="2,5-DIAMINO-6-RIBOSYLAMINO-4(3H)-PYRIMIDINONE 5'-PHOSPHATE REDUCTASE"/>
    <property type="match status" value="1"/>
</dbReference>
<dbReference type="Gene3D" id="3.40.430.10">
    <property type="entry name" value="Dihydrofolate Reductase, subunit A"/>
    <property type="match status" value="1"/>
</dbReference>
<dbReference type="InterPro" id="IPR050765">
    <property type="entry name" value="Riboflavin_Biosynth_HTPR"/>
</dbReference>
<feature type="domain" description="Bacterial bifunctional deaminase-reductase C-terminal" evidence="10">
    <location>
        <begin position="10"/>
        <end position="211"/>
    </location>
</feature>
<accession>A0A520KWA2</accession>
<dbReference type="GO" id="GO:0009231">
    <property type="term" value="P:riboflavin biosynthetic process"/>
    <property type="evidence" value="ECO:0007669"/>
    <property type="project" value="UniProtKB-UniPathway"/>
</dbReference>
<dbReference type="PANTHER" id="PTHR38011">
    <property type="entry name" value="DIHYDROFOLATE REDUCTASE FAMILY PROTEIN (AFU_ORTHOLOGUE AFUA_8G06820)"/>
    <property type="match status" value="1"/>
</dbReference>
<dbReference type="SUPFAM" id="SSF53597">
    <property type="entry name" value="Dihydrofolate reductase-like"/>
    <property type="match status" value="1"/>
</dbReference>
<organism evidence="11 12">
    <name type="scientific">Candidatus Methanolliviera hydrocarbonicum</name>
    <dbReference type="NCBI Taxonomy" id="2491085"/>
    <lineage>
        <taxon>Archaea</taxon>
        <taxon>Methanobacteriati</taxon>
        <taxon>Methanobacteriota</taxon>
        <taxon>Candidatus Methanoliparia</taxon>
        <taxon>Candidatus Methanoliparales</taxon>
        <taxon>Candidatus Methanollivieraceae</taxon>
        <taxon>Candidatus Methanolliviera</taxon>
    </lineage>
</organism>
<evidence type="ECO:0000256" key="1">
    <source>
        <dbReference type="ARBA" id="ARBA00005104"/>
    </source>
</evidence>